<accession>A0A9Q2XP82</accession>
<organism evidence="2 3">
    <name type="scientific">Pseudomonas aegrilactucae</name>
    <dbReference type="NCBI Taxonomy" id="2854028"/>
    <lineage>
        <taxon>Bacteria</taxon>
        <taxon>Pseudomonadati</taxon>
        <taxon>Pseudomonadota</taxon>
        <taxon>Gammaproteobacteria</taxon>
        <taxon>Pseudomonadales</taxon>
        <taxon>Pseudomonadaceae</taxon>
        <taxon>Pseudomonas</taxon>
    </lineage>
</organism>
<protein>
    <recommendedName>
        <fullName evidence="4">DUF1311 domain-containing protein</fullName>
    </recommendedName>
</protein>
<evidence type="ECO:0000313" key="2">
    <source>
        <dbReference type="EMBL" id="MBV6289706.1"/>
    </source>
</evidence>
<sequence>MHTAARLLTLLAPSTLLALALHTPAVMAAGFDCSKARTLIEKSVCNTPSLSAKDDQLNALYKPLMGNRIFRELEATWMQDVRDRCLTNDCLEAAYDLQIHKLTPQPAPPVLGLRDVVPLPEGHSYTTVENEPWPRFALAAVPDMFPDSLAQLIDVGTKDGVLYALIYVANAADGPGYNQDNTSVQPSSGVLLEYADNRPGLHVIARNVRFAGWRISEMMDQGERYAGIQNGTFYYRQRTDGELQQAMAYPLGSRQPPQPSTTLYHAQSGALRFAKARVLGSMNDENGGLRLRYENALPRPASETVLDPESGSWNLSDLAWSERRPVLYFENSSSMACIWRVDLATKVLSKIVPEHIAGQPLAVELQGREAIVYIEHDQLMFALSPDQ</sequence>
<evidence type="ECO:0008006" key="4">
    <source>
        <dbReference type="Google" id="ProtNLM"/>
    </source>
</evidence>
<keyword evidence="1" id="KW-0732">Signal</keyword>
<keyword evidence="3" id="KW-1185">Reference proteome</keyword>
<proteinExistence type="predicted"/>
<dbReference type="Proteomes" id="UP001106592">
    <property type="component" value="Unassembled WGS sequence"/>
</dbReference>
<dbReference type="EMBL" id="JAHTBI010000090">
    <property type="protein sequence ID" value="MBV6289706.1"/>
    <property type="molecule type" value="Genomic_DNA"/>
</dbReference>
<name>A0A9Q2XP82_9PSED</name>
<dbReference type="AlphaFoldDB" id="A0A9Q2XP82"/>
<reference evidence="2" key="1">
    <citation type="journal article" date="2022" name="Int. J. Syst. Evol. Microbiol.">
        <title>Pseudomonas aegrilactucae sp. nov. and Pseudomonas morbosilactucae sp. nov., pathogens causing bacterial rot of lettuce in Japan.</title>
        <authorList>
            <person name="Sawada H."/>
            <person name="Fujikawa T."/>
            <person name="Satou M."/>
        </authorList>
    </citation>
    <scope>NUCLEOTIDE SEQUENCE</scope>
    <source>
        <strain evidence="2">MAFF 301350</strain>
    </source>
</reference>
<feature type="chain" id="PRO_5040283909" description="DUF1311 domain-containing protein" evidence="1">
    <location>
        <begin position="29"/>
        <end position="387"/>
    </location>
</feature>
<gene>
    <name evidence="2" type="ORF">KUO17_22190</name>
</gene>
<feature type="signal peptide" evidence="1">
    <location>
        <begin position="1"/>
        <end position="28"/>
    </location>
</feature>
<reference evidence="2" key="2">
    <citation type="journal article" date="2023" name="Plant Pathol.">
        <title>Dismantling and reorganizing Pseudomonas marginalis sensu#lato.</title>
        <authorList>
            <person name="Sawada H."/>
            <person name="Fujikawa T."/>
            <person name="Satou M."/>
        </authorList>
    </citation>
    <scope>NUCLEOTIDE SEQUENCE</scope>
    <source>
        <strain evidence="2">MAFF 301350</strain>
    </source>
</reference>
<evidence type="ECO:0000256" key="1">
    <source>
        <dbReference type="SAM" id="SignalP"/>
    </source>
</evidence>
<dbReference type="RefSeq" id="WP_217977716.1">
    <property type="nucleotide sequence ID" value="NZ_JAHTBI010000090.1"/>
</dbReference>
<evidence type="ECO:0000313" key="3">
    <source>
        <dbReference type="Proteomes" id="UP001106592"/>
    </source>
</evidence>
<comment type="caution">
    <text evidence="2">The sequence shown here is derived from an EMBL/GenBank/DDBJ whole genome shotgun (WGS) entry which is preliminary data.</text>
</comment>